<keyword evidence="1" id="KW-0175">Coiled coil</keyword>
<evidence type="ECO:0000256" key="1">
    <source>
        <dbReference type="SAM" id="Coils"/>
    </source>
</evidence>
<name>A0AAV2T516_CALDB</name>
<dbReference type="PANTHER" id="PTHR14845">
    <property type="entry name" value="COILED-COIL DOMAIN-CONTAINING 166"/>
    <property type="match status" value="1"/>
</dbReference>
<organism evidence="2 3">
    <name type="scientific">Calicophoron daubneyi</name>
    <name type="common">Rumen fluke</name>
    <name type="synonym">Paramphistomum daubneyi</name>
    <dbReference type="NCBI Taxonomy" id="300641"/>
    <lineage>
        <taxon>Eukaryota</taxon>
        <taxon>Metazoa</taxon>
        <taxon>Spiralia</taxon>
        <taxon>Lophotrochozoa</taxon>
        <taxon>Platyhelminthes</taxon>
        <taxon>Trematoda</taxon>
        <taxon>Digenea</taxon>
        <taxon>Plagiorchiida</taxon>
        <taxon>Pronocephalata</taxon>
        <taxon>Paramphistomoidea</taxon>
        <taxon>Paramphistomidae</taxon>
        <taxon>Calicophoron</taxon>
    </lineage>
</organism>
<evidence type="ECO:0000313" key="2">
    <source>
        <dbReference type="EMBL" id="CAL5130408.1"/>
    </source>
</evidence>
<reference evidence="2" key="1">
    <citation type="submission" date="2024-06" db="EMBL/GenBank/DDBJ databases">
        <authorList>
            <person name="Liu X."/>
            <person name="Lenzi L."/>
            <person name="Haldenby T S."/>
            <person name="Uol C."/>
        </authorList>
    </citation>
    <scope>NUCLEOTIDE SEQUENCE</scope>
</reference>
<dbReference type="EMBL" id="CAXLJL010000065">
    <property type="protein sequence ID" value="CAL5130408.1"/>
    <property type="molecule type" value="Genomic_DNA"/>
</dbReference>
<protein>
    <submittedName>
        <fullName evidence="2">Uncharacterized protein</fullName>
    </submittedName>
</protein>
<sequence length="248" mass="29299">MTCNSGLLLMRLLENASRQNEVVWLDAAIEEMQIINQEFQVFVEKKLRMKQIYSTTISEYHEHSIESLRKEREKMIERFEGKKQALLEVLAKEQATLEKHNEALAGMNELKLVRDQQEAEIAHLEKEARKIRFELSEKLAALKEHIREENEKLRLDAKESLERTEREAVEESRRLVIEKAEEIHEKNNAMREAIRRCIEDTKALEKHRDALMVQNEKLRIKHLYAMDLGKLQNRRLAGFERLNSTNPS</sequence>
<accession>A0AAV2T516</accession>
<dbReference type="Proteomes" id="UP001497525">
    <property type="component" value="Unassembled WGS sequence"/>
</dbReference>
<proteinExistence type="predicted"/>
<evidence type="ECO:0000313" key="3">
    <source>
        <dbReference type="Proteomes" id="UP001497525"/>
    </source>
</evidence>
<dbReference type="AlphaFoldDB" id="A0AAV2T516"/>
<gene>
    <name evidence="2" type="ORF">CDAUBV1_LOCUS2284</name>
</gene>
<comment type="caution">
    <text evidence="2">The sequence shown here is derived from an EMBL/GenBank/DDBJ whole genome shotgun (WGS) entry which is preliminary data.</text>
</comment>
<dbReference type="PANTHER" id="PTHR14845:SF0">
    <property type="entry name" value="DUF4515 DOMAIN-CONTAINING PROTEIN"/>
    <property type="match status" value="1"/>
</dbReference>
<feature type="coiled-coil region" evidence="1">
    <location>
        <begin position="65"/>
        <end position="181"/>
    </location>
</feature>